<dbReference type="EMBL" id="KQ085893">
    <property type="protein sequence ID" value="KLO18525.1"/>
    <property type="molecule type" value="Genomic_DNA"/>
</dbReference>
<organism evidence="8 9">
    <name type="scientific">Schizopora paradoxa</name>
    <dbReference type="NCBI Taxonomy" id="27342"/>
    <lineage>
        <taxon>Eukaryota</taxon>
        <taxon>Fungi</taxon>
        <taxon>Dikarya</taxon>
        <taxon>Basidiomycota</taxon>
        <taxon>Agaricomycotina</taxon>
        <taxon>Agaricomycetes</taxon>
        <taxon>Hymenochaetales</taxon>
        <taxon>Schizoporaceae</taxon>
        <taxon>Schizopora</taxon>
    </lineage>
</organism>
<evidence type="ECO:0000256" key="1">
    <source>
        <dbReference type="ARBA" id="ARBA00004141"/>
    </source>
</evidence>
<gene>
    <name evidence="8" type="ORF">SCHPADRAFT_936024</name>
</gene>
<accession>A0A0H2S2I7</accession>
<keyword evidence="2" id="KW-0813">Transport</keyword>
<feature type="transmembrane region" description="Helical" evidence="6">
    <location>
        <begin position="179"/>
        <end position="199"/>
    </location>
</feature>
<dbReference type="GO" id="GO:0016020">
    <property type="term" value="C:membrane"/>
    <property type="evidence" value="ECO:0007669"/>
    <property type="project" value="UniProtKB-SubCell"/>
</dbReference>
<comment type="subcellular location">
    <subcellularLocation>
        <location evidence="1">Membrane</location>
        <topology evidence="1">Multi-pass membrane protein</topology>
    </subcellularLocation>
</comment>
<evidence type="ECO:0000259" key="7">
    <source>
        <dbReference type="PROSITE" id="PS50850"/>
    </source>
</evidence>
<sequence>MSEISVNTQIDVDEKLRISSSEKASLNEVEAVPAVPAHLPTIHSATELALNVGLQEFLECKESGLELTPEANKRILRKIDLYILSLMFITSILQFLDKTALNYANLFGIRNDLDLTGSQLNWLASIFYFGYMSGQFPASYLYARFSTGKIIGVCTVLWGITVLAFSFTRNFAAAAVLRYFLGIFEAPITPGLTLAVGYWWTRSEAPLRMNVIYSALGWAGVIGSLMSAGISGDTDSGPIKRWQLVFVVLGSITTAWGFVIYFFLADSPVEAQFLSREDRLLATRRVAQNQVGIKNGQFKLYQVKHALIDIKMWLTIVTIFAAGIPNGVISNFSTELINNLGFSTTNTALLDCVGNLFQVVGLIVGGYVASYIPNTRSLVCTAGNIACLIGAACLAYLPANKTWLRLVAFWWNNVQSVSFSLALNMISVNMSGYTKKQIASALTFIAYCVGNIVGPQFVIQTQTPTFPTATKAMMVGFVVKLVCQAALGFYMLRVNTARDNEMKQHDELDKESERQRAETAGMLDQTEFENKAMRYVL</sequence>
<dbReference type="Proteomes" id="UP000053477">
    <property type="component" value="Unassembled WGS sequence"/>
</dbReference>
<feature type="transmembrane region" description="Helical" evidence="6">
    <location>
        <begin position="122"/>
        <end position="143"/>
    </location>
</feature>
<proteinExistence type="predicted"/>
<feature type="transmembrane region" description="Helical" evidence="6">
    <location>
        <begin position="312"/>
        <end position="333"/>
    </location>
</feature>
<name>A0A0H2S2I7_9AGAM</name>
<dbReference type="Pfam" id="PF07690">
    <property type="entry name" value="MFS_1"/>
    <property type="match status" value="1"/>
</dbReference>
<dbReference type="AlphaFoldDB" id="A0A0H2S2I7"/>
<dbReference type="Gene3D" id="1.20.1250.20">
    <property type="entry name" value="MFS general substrate transporter like domains"/>
    <property type="match status" value="2"/>
</dbReference>
<reference evidence="8 9" key="1">
    <citation type="submission" date="2015-04" db="EMBL/GenBank/DDBJ databases">
        <title>Complete genome sequence of Schizopora paradoxa KUC8140, a cosmopolitan wood degrader in East Asia.</title>
        <authorList>
            <consortium name="DOE Joint Genome Institute"/>
            <person name="Min B."/>
            <person name="Park H."/>
            <person name="Jang Y."/>
            <person name="Kim J.-J."/>
            <person name="Kim K.H."/>
            <person name="Pangilinan J."/>
            <person name="Lipzen A."/>
            <person name="Riley R."/>
            <person name="Grigoriev I.V."/>
            <person name="Spatafora J.W."/>
            <person name="Choi I.-G."/>
        </authorList>
    </citation>
    <scope>NUCLEOTIDE SEQUENCE [LARGE SCALE GENOMIC DNA]</scope>
    <source>
        <strain evidence="8 9">KUC8140</strain>
    </source>
</reference>
<dbReference type="InterPro" id="IPR020846">
    <property type="entry name" value="MFS_dom"/>
</dbReference>
<feature type="transmembrane region" description="Helical" evidence="6">
    <location>
        <begin position="378"/>
        <end position="397"/>
    </location>
</feature>
<feature type="domain" description="Major facilitator superfamily (MFS) profile" evidence="7">
    <location>
        <begin position="83"/>
        <end position="498"/>
    </location>
</feature>
<dbReference type="SUPFAM" id="SSF103473">
    <property type="entry name" value="MFS general substrate transporter"/>
    <property type="match status" value="1"/>
</dbReference>
<evidence type="ECO:0000256" key="3">
    <source>
        <dbReference type="ARBA" id="ARBA00022692"/>
    </source>
</evidence>
<evidence type="ECO:0000256" key="6">
    <source>
        <dbReference type="SAM" id="Phobius"/>
    </source>
</evidence>
<feature type="transmembrane region" description="Helical" evidence="6">
    <location>
        <begin position="471"/>
        <end position="492"/>
    </location>
</feature>
<feature type="transmembrane region" description="Helical" evidence="6">
    <location>
        <begin position="242"/>
        <end position="264"/>
    </location>
</feature>
<protein>
    <submittedName>
        <fullName evidence="8">MFS general substrate transporter</fullName>
    </submittedName>
</protein>
<feature type="transmembrane region" description="Helical" evidence="6">
    <location>
        <begin position="211"/>
        <end position="230"/>
    </location>
</feature>
<dbReference type="GO" id="GO:0022857">
    <property type="term" value="F:transmembrane transporter activity"/>
    <property type="evidence" value="ECO:0007669"/>
    <property type="project" value="InterPro"/>
</dbReference>
<evidence type="ECO:0000256" key="2">
    <source>
        <dbReference type="ARBA" id="ARBA00022448"/>
    </source>
</evidence>
<feature type="transmembrane region" description="Helical" evidence="6">
    <location>
        <begin position="150"/>
        <end position="167"/>
    </location>
</feature>
<evidence type="ECO:0000313" key="9">
    <source>
        <dbReference type="Proteomes" id="UP000053477"/>
    </source>
</evidence>
<dbReference type="InterPro" id="IPR036259">
    <property type="entry name" value="MFS_trans_sf"/>
</dbReference>
<dbReference type="InterPro" id="IPR011701">
    <property type="entry name" value="MFS"/>
</dbReference>
<dbReference type="InParanoid" id="A0A0H2S2I7"/>
<feature type="transmembrane region" description="Helical" evidence="6">
    <location>
        <begin position="79"/>
        <end position="96"/>
    </location>
</feature>
<keyword evidence="5 6" id="KW-0472">Membrane</keyword>
<evidence type="ECO:0000313" key="8">
    <source>
        <dbReference type="EMBL" id="KLO18525.1"/>
    </source>
</evidence>
<evidence type="ECO:0000256" key="4">
    <source>
        <dbReference type="ARBA" id="ARBA00022989"/>
    </source>
</evidence>
<feature type="transmembrane region" description="Helical" evidence="6">
    <location>
        <begin position="353"/>
        <end position="371"/>
    </location>
</feature>
<dbReference type="PANTHER" id="PTHR43791">
    <property type="entry name" value="PERMEASE-RELATED"/>
    <property type="match status" value="1"/>
</dbReference>
<keyword evidence="9" id="KW-1185">Reference proteome</keyword>
<keyword evidence="3 6" id="KW-0812">Transmembrane</keyword>
<feature type="transmembrane region" description="Helical" evidence="6">
    <location>
        <begin position="403"/>
        <end position="426"/>
    </location>
</feature>
<evidence type="ECO:0000256" key="5">
    <source>
        <dbReference type="ARBA" id="ARBA00023136"/>
    </source>
</evidence>
<feature type="transmembrane region" description="Helical" evidence="6">
    <location>
        <begin position="438"/>
        <end position="459"/>
    </location>
</feature>
<dbReference type="STRING" id="27342.A0A0H2S2I7"/>
<keyword evidence="4 6" id="KW-1133">Transmembrane helix</keyword>
<dbReference type="PROSITE" id="PS50850">
    <property type="entry name" value="MFS"/>
    <property type="match status" value="1"/>
</dbReference>
<dbReference type="PANTHER" id="PTHR43791:SF70">
    <property type="entry name" value="MAJOR FACILITATOR SUPERFAMILY (MFS) PROFILE DOMAIN-CONTAINING PROTEIN"/>
    <property type="match status" value="1"/>
</dbReference>
<dbReference type="OrthoDB" id="6730379at2759"/>